<dbReference type="EC" id="3.4.17.11" evidence="4"/>
<gene>
    <name evidence="4" type="ORF">HNP81_000967</name>
</gene>
<accession>A0ABR6CKV5</accession>
<dbReference type="GO" id="GO:0004180">
    <property type="term" value="F:carboxypeptidase activity"/>
    <property type="evidence" value="ECO:0007669"/>
    <property type="project" value="UniProtKB-KW"/>
</dbReference>
<dbReference type="InterPro" id="IPR017150">
    <property type="entry name" value="Pept_M20_glutamate_carboxypep"/>
</dbReference>
<dbReference type="CDD" id="cd03885">
    <property type="entry name" value="M20_CPDG2"/>
    <property type="match status" value="1"/>
</dbReference>
<proteinExistence type="predicted"/>
<keyword evidence="1" id="KW-0479">Metal-binding</keyword>
<reference evidence="4 5" key="1">
    <citation type="submission" date="2020-08" db="EMBL/GenBank/DDBJ databases">
        <title>Genomic Encyclopedia of Type Strains, Phase IV (KMG-IV): sequencing the most valuable type-strain genomes for metagenomic binning, comparative biology and taxonomic classification.</title>
        <authorList>
            <person name="Goeker M."/>
        </authorList>
    </citation>
    <scope>NUCLEOTIDE SEQUENCE [LARGE SCALE GENOMIC DNA]</scope>
    <source>
        <strain evidence="4 5">DSM 105481</strain>
    </source>
</reference>
<evidence type="ECO:0000259" key="3">
    <source>
        <dbReference type="Pfam" id="PF07687"/>
    </source>
</evidence>
<dbReference type="EMBL" id="JACJHX010000002">
    <property type="protein sequence ID" value="MBA9025684.1"/>
    <property type="molecule type" value="Genomic_DNA"/>
</dbReference>
<organism evidence="4 5">
    <name type="scientific">Peribacillus huizhouensis</name>
    <dbReference type="NCBI Taxonomy" id="1501239"/>
    <lineage>
        <taxon>Bacteria</taxon>
        <taxon>Bacillati</taxon>
        <taxon>Bacillota</taxon>
        <taxon>Bacilli</taxon>
        <taxon>Bacillales</taxon>
        <taxon>Bacillaceae</taxon>
        <taxon>Peribacillus</taxon>
    </lineage>
</organism>
<dbReference type="Pfam" id="PF07687">
    <property type="entry name" value="M20_dimer"/>
    <property type="match status" value="1"/>
</dbReference>
<evidence type="ECO:0000256" key="2">
    <source>
        <dbReference type="ARBA" id="ARBA00022801"/>
    </source>
</evidence>
<dbReference type="InterPro" id="IPR002933">
    <property type="entry name" value="Peptidase_M20"/>
</dbReference>
<evidence type="ECO:0000256" key="1">
    <source>
        <dbReference type="ARBA" id="ARBA00022723"/>
    </source>
</evidence>
<keyword evidence="4" id="KW-0645">Protease</keyword>
<feature type="domain" description="Peptidase M20 dimerisation" evidence="3">
    <location>
        <begin position="181"/>
        <end position="277"/>
    </location>
</feature>
<protein>
    <submittedName>
        <fullName evidence="4">Glutamate carboxypeptidase</fullName>
        <ecNumber evidence="4">3.4.17.11</ecNumber>
    </submittedName>
</protein>
<dbReference type="SUPFAM" id="SSF53187">
    <property type="entry name" value="Zn-dependent exopeptidases"/>
    <property type="match status" value="1"/>
</dbReference>
<evidence type="ECO:0000313" key="5">
    <source>
        <dbReference type="Proteomes" id="UP000626697"/>
    </source>
</evidence>
<dbReference type="PANTHER" id="PTHR43808:SF9">
    <property type="entry name" value="BLL0789 PROTEIN"/>
    <property type="match status" value="1"/>
</dbReference>
<evidence type="ECO:0000313" key="4">
    <source>
        <dbReference type="EMBL" id="MBA9025684.1"/>
    </source>
</evidence>
<dbReference type="Pfam" id="PF01546">
    <property type="entry name" value="Peptidase_M20"/>
    <property type="match status" value="1"/>
</dbReference>
<name>A0ABR6CKV5_9BACI</name>
<keyword evidence="4" id="KW-0121">Carboxypeptidase</keyword>
<keyword evidence="2 4" id="KW-0378">Hydrolase</keyword>
<keyword evidence="5" id="KW-1185">Reference proteome</keyword>
<dbReference type="RefSeq" id="WP_246399238.1">
    <property type="nucleotide sequence ID" value="NZ_JACJHX010000002.1"/>
</dbReference>
<dbReference type="Gene3D" id="3.30.70.360">
    <property type="match status" value="1"/>
</dbReference>
<dbReference type="InterPro" id="IPR050072">
    <property type="entry name" value="Peptidase_M20A"/>
</dbReference>
<sequence>MKLIDYVLADKQEEMLHFIEQLVNIDSGSHVKSGIDTIGLILKGHFEDIGFVVETIEQEEYGNHLIIQHNEAVNPKIIIVAHMDTVFPKGTVAKRPFRIEGDRAYGPGVVDMKSSLVELLYAMKYMKEVGNEGYKNVQIILNSDEEIGSPTSRSLIMERAKGKEFALIMEPARKDGSLVSARRGGGHYTLIVKGKAAHAGIEPEKGRSAIEELAHKVIQLHHLSDHEKGISVNVGMIEGGSAYNTVSSKAVAHIDIRIAQMDQAQTLLEKMKEICSFTSVPGTKIKLTGEIGRPPMEKTEQTKSLLDIIRKVGEEIGIKVSDTSTGGGSDASFTAATGVATVDGLGPVGGNAHSDEEYLEIPTLTERTLLLAKTIQKLSE</sequence>
<comment type="caution">
    <text evidence="4">The sequence shown here is derived from an EMBL/GenBank/DDBJ whole genome shotgun (WGS) entry which is preliminary data.</text>
</comment>
<dbReference type="InterPro" id="IPR011650">
    <property type="entry name" value="Peptidase_M20_dimer"/>
</dbReference>
<dbReference type="PANTHER" id="PTHR43808">
    <property type="entry name" value="ACETYLORNITHINE DEACETYLASE"/>
    <property type="match status" value="1"/>
</dbReference>
<dbReference type="Proteomes" id="UP000626697">
    <property type="component" value="Unassembled WGS sequence"/>
</dbReference>
<dbReference type="Gene3D" id="3.40.630.10">
    <property type="entry name" value="Zn peptidases"/>
    <property type="match status" value="1"/>
</dbReference>
<dbReference type="SUPFAM" id="SSF55031">
    <property type="entry name" value="Bacterial exopeptidase dimerisation domain"/>
    <property type="match status" value="1"/>
</dbReference>
<dbReference type="PIRSF" id="PIRSF037238">
    <property type="entry name" value="Carboxypeptidase_G2"/>
    <property type="match status" value="1"/>
</dbReference>
<dbReference type="InterPro" id="IPR036264">
    <property type="entry name" value="Bact_exopeptidase_dim_dom"/>
</dbReference>